<evidence type="ECO:0008006" key="3">
    <source>
        <dbReference type="Google" id="ProtNLM"/>
    </source>
</evidence>
<reference evidence="1 2" key="1">
    <citation type="submission" date="2019-02" db="EMBL/GenBank/DDBJ databases">
        <title>Comparative genomic analysis of the Hafnia genus genomes.</title>
        <authorList>
            <person name="Zhiqiu Y."/>
            <person name="Chao Y."/>
            <person name="Yuhui D."/>
            <person name="Di H."/>
            <person name="Bin L."/>
        </authorList>
    </citation>
    <scope>NUCLEOTIDE SEQUENCE [LARGE SCALE GENOMIC DNA]</scope>
    <source>
        <strain evidence="1 2">PCM_1210</strain>
    </source>
</reference>
<protein>
    <recommendedName>
        <fullName evidence="3">Zn-binding Pro-Ala-Ala-Arg (PAAR) domain-containing protein, incolved in TypeVI secretion</fullName>
    </recommendedName>
</protein>
<evidence type="ECO:0000313" key="2">
    <source>
        <dbReference type="Proteomes" id="UP000291600"/>
    </source>
</evidence>
<name>A0ABD7Q8S4_HAFAL</name>
<dbReference type="CDD" id="cd14742">
    <property type="entry name" value="PAAR_RHS"/>
    <property type="match status" value="1"/>
</dbReference>
<accession>A0ABD7Q8S4</accession>
<dbReference type="InterPro" id="IPR008727">
    <property type="entry name" value="PAAR_motif"/>
</dbReference>
<dbReference type="Pfam" id="PF05488">
    <property type="entry name" value="PAAR_motif"/>
    <property type="match status" value="1"/>
</dbReference>
<dbReference type="Proteomes" id="UP000291600">
    <property type="component" value="Unassembled WGS sequence"/>
</dbReference>
<dbReference type="Gene3D" id="2.60.200.60">
    <property type="match status" value="1"/>
</dbReference>
<organism evidence="1 2">
    <name type="scientific">Hafnia alvei</name>
    <dbReference type="NCBI Taxonomy" id="569"/>
    <lineage>
        <taxon>Bacteria</taxon>
        <taxon>Pseudomonadati</taxon>
        <taxon>Pseudomonadota</taxon>
        <taxon>Gammaproteobacteria</taxon>
        <taxon>Enterobacterales</taxon>
        <taxon>Hafniaceae</taxon>
        <taxon>Hafnia</taxon>
    </lineage>
</organism>
<dbReference type="RefSeq" id="WP_130970265.1">
    <property type="nucleotide sequence ID" value="NZ_SITJ01000042.1"/>
</dbReference>
<comment type="caution">
    <text evidence="1">The sequence shown here is derived from an EMBL/GenBank/DDBJ whole genome shotgun (WGS) entry which is preliminary data.</text>
</comment>
<dbReference type="AlphaFoldDB" id="A0ABD7Q8S4"/>
<evidence type="ECO:0000313" key="1">
    <source>
        <dbReference type="EMBL" id="TBL70809.1"/>
    </source>
</evidence>
<gene>
    <name evidence="1" type="ORF">EYY96_01250</name>
</gene>
<dbReference type="EMBL" id="SITJ01000042">
    <property type="protein sequence ID" value="TBL70809.1"/>
    <property type="molecule type" value="Genomic_DNA"/>
</dbReference>
<proteinExistence type="predicted"/>
<sequence>MLNAGRVGDAIAHGGKIVTGSSDVYINGLPAAMAGVSVAPCGIGHGAVPVKTGSVSVYINGFPSARFGDKTGCGAAVVTGSSDVYIG</sequence>